<gene>
    <name evidence="1" type="ORF">AK812_SmicGene28282</name>
</gene>
<dbReference type="AlphaFoldDB" id="A0A1Q9D4R1"/>
<proteinExistence type="predicted"/>
<organism evidence="1 2">
    <name type="scientific">Symbiodinium microadriaticum</name>
    <name type="common">Dinoflagellate</name>
    <name type="synonym">Zooxanthella microadriatica</name>
    <dbReference type="NCBI Taxonomy" id="2951"/>
    <lineage>
        <taxon>Eukaryota</taxon>
        <taxon>Sar</taxon>
        <taxon>Alveolata</taxon>
        <taxon>Dinophyceae</taxon>
        <taxon>Suessiales</taxon>
        <taxon>Symbiodiniaceae</taxon>
        <taxon>Symbiodinium</taxon>
    </lineage>
</organism>
<dbReference type="PANTHER" id="PTHR31151:SF0">
    <property type="entry name" value="PROLINE-TRNA LIGASE (DUF1680)"/>
    <property type="match status" value="1"/>
</dbReference>
<dbReference type="PANTHER" id="PTHR31151">
    <property type="entry name" value="PROLINE-TRNA LIGASE (DUF1680)"/>
    <property type="match status" value="1"/>
</dbReference>
<accession>A0A1Q9D4R1</accession>
<dbReference type="InterPro" id="IPR008928">
    <property type="entry name" value="6-hairpin_glycosidase_sf"/>
</dbReference>
<sequence length="686" mass="75957">MALTDLLRLLVLAYEYFATKILPRWRRLATGSIRPAGWLQTQMQLQASALTSHLPLFWDNVCSSGWQMLKSSGYGGPGAEHFMARRQRGSLDVSVLEDNVGGIHESTPYWLNGAVPLALQLQDEDLLQTVDKYIEGILDRQTQEGWLGPDTDKTDFWSRYPFLMAMVQYHEALPGGPRRKRIEEAALSFFSAMRRRLEGGVPLTVWSSFRTHDLIWTIHYFLDVLQESAEPSVLRDLAAFAALLHSQGFDWTGLWYNASSFAKEAVVNTSMQTHGVNNAQAVKSGVVWSRQSGNAPAGWAETWLAWEQLQRYHGQPNGAFSADEHLAGRMPSRGTELCVVVESMWSLALASQLAPGDEEAVLALDALESLAFNALPGSLSEDLWSHPYLQFANSYEAVSNEPDHIWGHDGGQSAMYGLAPNYECCTSNFHQGYPKFAGSLFFEDLGQQQLISAVWAPSVVNATVGRAHVELRTSYPFNSSVEYWIRNDEPFTLKVRIPKFLRTSTSTRFVRVDGHTVKAEETAGFLHLSIPAAAERLAVKIDFVLAPSVQRSEAQGVSVYFGPLLLALDLNEQWQLVQRYAFNAADWNTTAALTWRLAMPHSPRLGTPRLSMPGPRPMASSDCPVALEATLLAVPPSAWPIQHGAPGPVNGTCRAGEQVQRTLLAYGCTSIRISALPVAEEEPLIV</sequence>
<reference evidence="1 2" key="1">
    <citation type="submission" date="2016-02" db="EMBL/GenBank/DDBJ databases">
        <title>Genome analysis of coral dinoflagellate symbionts highlights evolutionary adaptations to a symbiotic lifestyle.</title>
        <authorList>
            <person name="Aranda M."/>
            <person name="Li Y."/>
            <person name="Liew Y.J."/>
            <person name="Baumgarten S."/>
            <person name="Simakov O."/>
            <person name="Wilson M."/>
            <person name="Piel J."/>
            <person name="Ashoor H."/>
            <person name="Bougouffa S."/>
            <person name="Bajic V.B."/>
            <person name="Ryu T."/>
            <person name="Ravasi T."/>
            <person name="Bayer T."/>
            <person name="Micklem G."/>
            <person name="Kim H."/>
            <person name="Bhak J."/>
            <person name="Lajeunesse T.C."/>
            <person name="Voolstra C.R."/>
        </authorList>
    </citation>
    <scope>NUCLEOTIDE SEQUENCE [LARGE SCALE GENOMIC DNA]</scope>
    <source>
        <strain evidence="1 2">CCMP2467</strain>
    </source>
</reference>
<dbReference type="SUPFAM" id="SSF48208">
    <property type="entry name" value="Six-hairpin glycosidases"/>
    <property type="match status" value="1"/>
</dbReference>
<keyword evidence="2" id="KW-1185">Reference proteome</keyword>
<evidence type="ECO:0000313" key="2">
    <source>
        <dbReference type="Proteomes" id="UP000186817"/>
    </source>
</evidence>
<protein>
    <recommendedName>
        <fullName evidence="3">Non-reducing end beta-L-arabinofuranosidase</fullName>
    </recommendedName>
</protein>
<dbReference type="OMA" id="WERGPYW"/>
<evidence type="ECO:0000313" key="1">
    <source>
        <dbReference type="EMBL" id="OLP90180.1"/>
    </source>
</evidence>
<dbReference type="GO" id="GO:0005975">
    <property type="term" value="P:carbohydrate metabolic process"/>
    <property type="evidence" value="ECO:0007669"/>
    <property type="project" value="InterPro"/>
</dbReference>
<name>A0A1Q9D4R1_SYMMI</name>
<dbReference type="Proteomes" id="UP000186817">
    <property type="component" value="Unassembled WGS sequence"/>
</dbReference>
<dbReference type="EMBL" id="LSRX01000725">
    <property type="protein sequence ID" value="OLP90180.1"/>
    <property type="molecule type" value="Genomic_DNA"/>
</dbReference>
<evidence type="ECO:0008006" key="3">
    <source>
        <dbReference type="Google" id="ProtNLM"/>
    </source>
</evidence>
<comment type="caution">
    <text evidence="1">The sequence shown here is derived from an EMBL/GenBank/DDBJ whole genome shotgun (WGS) entry which is preliminary data.</text>
</comment>
<dbReference type="OrthoDB" id="5358475at2759"/>